<proteinExistence type="inferred from homology"/>
<dbReference type="Gene3D" id="3.40.50.150">
    <property type="entry name" value="Vaccinia Virus protein VP39"/>
    <property type="match status" value="1"/>
</dbReference>
<dbReference type="InterPro" id="IPR029063">
    <property type="entry name" value="SAM-dependent_MTases_sf"/>
</dbReference>
<accession>A0A844GPE3</accession>
<dbReference type="Proteomes" id="UP000437131">
    <property type="component" value="Unassembled WGS sequence"/>
</dbReference>
<dbReference type="PANTHER" id="PTHR30481">
    <property type="entry name" value="DNA ADENINE METHYLASE"/>
    <property type="match status" value="1"/>
</dbReference>
<dbReference type="SUPFAM" id="SSF53335">
    <property type="entry name" value="S-adenosyl-L-methionine-dependent methyltransferases"/>
    <property type="match status" value="1"/>
</dbReference>
<evidence type="ECO:0000256" key="5">
    <source>
        <dbReference type="ARBA" id="ARBA00022691"/>
    </source>
</evidence>
<dbReference type="InterPro" id="IPR012327">
    <property type="entry name" value="MeTrfase_D12"/>
</dbReference>
<dbReference type="PRINTS" id="PR00505">
    <property type="entry name" value="D12N6MTFRASE"/>
</dbReference>
<keyword evidence="4" id="KW-0808">Transferase</keyword>
<protein>
    <recommendedName>
        <fullName evidence="2">site-specific DNA-methyltransferase (adenine-specific)</fullName>
        <ecNumber evidence="2">2.1.1.72</ecNumber>
    </recommendedName>
</protein>
<reference evidence="7 8" key="1">
    <citation type="submission" date="2019-11" db="EMBL/GenBank/DDBJ databases">
        <title>Isolation of a new High Light Tolerant Cyanobacteria.</title>
        <authorList>
            <person name="Dobson Z."/>
            <person name="Vaughn N."/>
            <person name="Vaughn M."/>
            <person name="Fromme P."/>
            <person name="Mazor Y."/>
        </authorList>
    </citation>
    <scope>NUCLEOTIDE SEQUENCE [LARGE SCALE GENOMIC DNA]</scope>
    <source>
        <strain evidence="7 8">0216</strain>
    </source>
</reference>
<keyword evidence="5" id="KW-0949">S-adenosyl-L-methionine</keyword>
<dbReference type="PIRSF" id="PIRSF000398">
    <property type="entry name" value="M_m6A_EcoRV"/>
    <property type="match status" value="1"/>
</dbReference>
<evidence type="ECO:0000256" key="1">
    <source>
        <dbReference type="ARBA" id="ARBA00006594"/>
    </source>
</evidence>
<sequence>MIKSPLRYPGGKSKAIKFIAPLIPNFKEYREPFLGGGSVFIYLKQLYPNRIYWVNDIYTNLFYFWQSCQENLEDLIEQIIAWKQEFKDGKLLYKYLIENIEKFNELEKASAFFVFNRITFSGTTESGGYSQKAFEKRFTDSSIERVKNLSQIINNVRITNYDYQKVLETQGKDVFLFLDPPYYSAEKSALYGKRGQLHKGFDHEKLAYILQHINHKWLITYDDSNYVRNLFSWANIQSWNLTYGMRNINGNINQNGKELFIANYDLSLKEINKNKHQQLEIFTNIC</sequence>
<dbReference type="GO" id="GO:0009307">
    <property type="term" value="P:DNA restriction-modification system"/>
    <property type="evidence" value="ECO:0007669"/>
    <property type="project" value="InterPro"/>
</dbReference>
<evidence type="ECO:0000256" key="2">
    <source>
        <dbReference type="ARBA" id="ARBA00011900"/>
    </source>
</evidence>
<gene>
    <name evidence="7" type="ORF">GGC33_00580</name>
</gene>
<dbReference type="PANTHER" id="PTHR30481:SF2">
    <property type="entry name" value="SITE-SPECIFIC DNA-METHYLTRANSFERASE (ADENINE-SPECIFIC)"/>
    <property type="match status" value="1"/>
</dbReference>
<dbReference type="Pfam" id="PF02086">
    <property type="entry name" value="MethyltransfD12"/>
    <property type="match status" value="1"/>
</dbReference>
<comment type="similarity">
    <text evidence="1">Belongs to the N(4)/N(6)-methyltransferase family.</text>
</comment>
<keyword evidence="3 7" id="KW-0489">Methyltransferase</keyword>
<dbReference type="GO" id="GO:0006298">
    <property type="term" value="P:mismatch repair"/>
    <property type="evidence" value="ECO:0007669"/>
    <property type="project" value="TreeGrafter"/>
</dbReference>
<dbReference type="GO" id="GO:1904047">
    <property type="term" value="F:S-adenosyl-L-methionine binding"/>
    <property type="evidence" value="ECO:0007669"/>
    <property type="project" value="TreeGrafter"/>
</dbReference>
<organism evidence="7 8">
    <name type="scientific">Cyanobacterium aponinum 0216</name>
    <dbReference type="NCBI Taxonomy" id="2676140"/>
    <lineage>
        <taxon>Bacteria</taxon>
        <taxon>Bacillati</taxon>
        <taxon>Cyanobacteriota</taxon>
        <taxon>Cyanophyceae</taxon>
        <taxon>Oscillatoriophycideae</taxon>
        <taxon>Chroococcales</taxon>
        <taxon>Geminocystaceae</taxon>
        <taxon>Cyanobacterium</taxon>
    </lineage>
</organism>
<name>A0A844GPE3_9CHRO</name>
<evidence type="ECO:0000313" key="8">
    <source>
        <dbReference type="Proteomes" id="UP000437131"/>
    </source>
</evidence>
<dbReference type="RefSeq" id="WP_155082385.1">
    <property type="nucleotide sequence ID" value="NZ_WMIA01000001.1"/>
</dbReference>
<evidence type="ECO:0000256" key="4">
    <source>
        <dbReference type="ARBA" id="ARBA00022679"/>
    </source>
</evidence>
<dbReference type="GO" id="GO:0009007">
    <property type="term" value="F:site-specific DNA-methyltransferase (adenine-specific) activity"/>
    <property type="evidence" value="ECO:0007669"/>
    <property type="project" value="UniProtKB-EC"/>
</dbReference>
<dbReference type="EC" id="2.1.1.72" evidence="2"/>
<dbReference type="AlphaFoldDB" id="A0A844GPE3"/>
<evidence type="ECO:0000313" key="7">
    <source>
        <dbReference type="EMBL" id="MTF37433.1"/>
    </source>
</evidence>
<dbReference type="Gene3D" id="1.10.1020.10">
    <property type="entry name" value="Adenine-specific Methyltransferase, Domain 2"/>
    <property type="match status" value="1"/>
</dbReference>
<dbReference type="InterPro" id="IPR023095">
    <property type="entry name" value="Ade_MeTrfase_dom_2"/>
</dbReference>
<dbReference type="EMBL" id="WMIA01000001">
    <property type="protein sequence ID" value="MTF37433.1"/>
    <property type="molecule type" value="Genomic_DNA"/>
</dbReference>
<evidence type="ECO:0000256" key="6">
    <source>
        <dbReference type="ARBA" id="ARBA00047942"/>
    </source>
</evidence>
<dbReference type="GO" id="GO:0043565">
    <property type="term" value="F:sequence-specific DNA binding"/>
    <property type="evidence" value="ECO:0007669"/>
    <property type="project" value="TreeGrafter"/>
</dbReference>
<comment type="caution">
    <text evidence="7">The sequence shown here is derived from an EMBL/GenBank/DDBJ whole genome shotgun (WGS) entry which is preliminary data.</text>
</comment>
<dbReference type="InterPro" id="IPR012263">
    <property type="entry name" value="M_m6A_EcoRV"/>
</dbReference>
<evidence type="ECO:0000256" key="3">
    <source>
        <dbReference type="ARBA" id="ARBA00022603"/>
    </source>
</evidence>
<comment type="catalytic activity">
    <reaction evidence="6">
        <text>a 2'-deoxyadenosine in DNA + S-adenosyl-L-methionine = an N(6)-methyl-2'-deoxyadenosine in DNA + S-adenosyl-L-homocysteine + H(+)</text>
        <dbReference type="Rhea" id="RHEA:15197"/>
        <dbReference type="Rhea" id="RHEA-COMP:12418"/>
        <dbReference type="Rhea" id="RHEA-COMP:12419"/>
        <dbReference type="ChEBI" id="CHEBI:15378"/>
        <dbReference type="ChEBI" id="CHEBI:57856"/>
        <dbReference type="ChEBI" id="CHEBI:59789"/>
        <dbReference type="ChEBI" id="CHEBI:90615"/>
        <dbReference type="ChEBI" id="CHEBI:90616"/>
        <dbReference type="EC" id="2.1.1.72"/>
    </reaction>
</comment>
<dbReference type="GO" id="GO:0032259">
    <property type="term" value="P:methylation"/>
    <property type="evidence" value="ECO:0007669"/>
    <property type="project" value="UniProtKB-KW"/>
</dbReference>